<dbReference type="KEGG" id="msn:LI99_10295"/>
<dbReference type="GeneID" id="93456869"/>
<dbReference type="KEGG" id="msh:LI98_10295"/>
<evidence type="ECO:0000256" key="1">
    <source>
        <dbReference type="ARBA" id="ARBA00008812"/>
    </source>
</evidence>
<dbReference type="PANTHER" id="PTHR34406">
    <property type="entry name" value="PROTEIN YCEI"/>
    <property type="match status" value="1"/>
</dbReference>
<dbReference type="Pfam" id="PF04264">
    <property type="entry name" value="YceI"/>
    <property type="match status" value="1"/>
</dbReference>
<reference evidence="2" key="1">
    <citation type="submission" date="2019-05" db="EMBL/GenBank/DDBJ databases">
        <authorList>
            <person name="Naeem R."/>
            <person name="Antony C."/>
            <person name="Guan Q."/>
        </authorList>
    </citation>
    <scope>NUCLEOTIDE SEQUENCE</scope>
    <source>
        <strain evidence="2">1</strain>
    </source>
</reference>
<dbReference type="InterPro" id="IPR036761">
    <property type="entry name" value="TTHA0802/YceI-like_sf"/>
</dbReference>
<dbReference type="PANTHER" id="PTHR34406:SF1">
    <property type="entry name" value="PROTEIN YCEI"/>
    <property type="match status" value="1"/>
</dbReference>
<dbReference type="SMART" id="SM00867">
    <property type="entry name" value="YceI"/>
    <property type="match status" value="1"/>
</dbReference>
<accession>A0A653FHN5</accession>
<organism evidence="2">
    <name type="scientific">Mycolicibacterium smegmatis</name>
    <name type="common">Mycobacterium smegmatis</name>
    <dbReference type="NCBI Taxonomy" id="1772"/>
    <lineage>
        <taxon>Bacteria</taxon>
        <taxon>Bacillati</taxon>
        <taxon>Actinomycetota</taxon>
        <taxon>Actinomycetes</taxon>
        <taxon>Mycobacteriales</taxon>
        <taxon>Mycobacteriaceae</taxon>
        <taxon>Mycolicibacterium</taxon>
    </lineage>
</organism>
<gene>
    <name evidence="2" type="ORF">BIN_B_03566</name>
</gene>
<dbReference type="OMA" id="RFRTRTM"/>
<dbReference type="Gene3D" id="2.40.128.110">
    <property type="entry name" value="Lipid/polyisoprenoid-binding, YceI-like"/>
    <property type="match status" value="1"/>
</dbReference>
<dbReference type="RefSeq" id="WP_011728126.1">
    <property type="nucleotide sequence ID" value="NZ_CP009495.1"/>
</dbReference>
<name>A0A653FHN5_MYCSM</name>
<proteinExistence type="inferred from homology"/>
<dbReference type="AlphaFoldDB" id="A0A653FHN5"/>
<dbReference type="InterPro" id="IPR007372">
    <property type="entry name" value="Lipid/polyisoprenoid-bd_YceI"/>
</dbReference>
<protein>
    <submittedName>
        <fullName evidence="2">Uncharacterized protein</fullName>
    </submittedName>
</protein>
<sequence>MTTLQTVLTANTGHWTLAPDRSTVRFRTRTMWGLVPVNGTFTEVSGSGAVADNSVTGRVVISAASVRTGIGKRDEHLRSADFFDTATHPEITAEVSGAQPSGDGALLDLTLTVRGTSRPLRLPVGIEVLGDGGLRVSGRATLDRRDFGVSGNMVGMVGSSTDVAADLVFTRG</sequence>
<dbReference type="SUPFAM" id="SSF101874">
    <property type="entry name" value="YceI-like"/>
    <property type="match status" value="1"/>
</dbReference>
<evidence type="ECO:0000313" key="2">
    <source>
        <dbReference type="EMBL" id="VTP09234.1"/>
    </source>
</evidence>
<comment type="similarity">
    <text evidence="1">Belongs to the UPF0312 family.</text>
</comment>
<dbReference type="EMBL" id="LR589644">
    <property type="protein sequence ID" value="VTP09234.1"/>
    <property type="molecule type" value="Genomic_DNA"/>
</dbReference>